<evidence type="ECO:0000313" key="1">
    <source>
        <dbReference type="EMBL" id="VDD93143.1"/>
    </source>
</evidence>
<protein>
    <recommendedName>
        <fullName evidence="3">C2H2-type domain-containing protein</fullName>
    </recommendedName>
</protein>
<gene>
    <name evidence="1" type="ORF">EVEC_LOCUS7894</name>
</gene>
<evidence type="ECO:0000313" key="2">
    <source>
        <dbReference type="Proteomes" id="UP000274131"/>
    </source>
</evidence>
<organism evidence="1 2">
    <name type="scientific">Enterobius vermicularis</name>
    <name type="common">Human pinworm</name>
    <dbReference type="NCBI Taxonomy" id="51028"/>
    <lineage>
        <taxon>Eukaryota</taxon>
        <taxon>Metazoa</taxon>
        <taxon>Ecdysozoa</taxon>
        <taxon>Nematoda</taxon>
        <taxon>Chromadorea</taxon>
        <taxon>Rhabditida</taxon>
        <taxon>Spirurina</taxon>
        <taxon>Oxyuridomorpha</taxon>
        <taxon>Oxyuroidea</taxon>
        <taxon>Oxyuridae</taxon>
        <taxon>Enterobius</taxon>
    </lineage>
</organism>
<sequence>MYTPSIHIDETLANGLTVPKSIKINETQCSLALTRFTNSSHGFGLDFGHNRQKLATDHEKRFHCDCGVSFNNESTLIGHKKYYCRNSTDHNEVFREPQRKVFIEEKLGKSSASQLAQHVRSNHAAVQAYICQLCGYKGYSHRGIRSHLRLHELLKYFTK</sequence>
<dbReference type="EMBL" id="UXUI01009148">
    <property type="protein sequence ID" value="VDD93143.1"/>
    <property type="molecule type" value="Genomic_DNA"/>
</dbReference>
<dbReference type="InterPro" id="IPR036236">
    <property type="entry name" value="Znf_C2H2_sf"/>
</dbReference>
<evidence type="ECO:0008006" key="3">
    <source>
        <dbReference type="Google" id="ProtNLM"/>
    </source>
</evidence>
<dbReference type="STRING" id="51028.A0A3P6IL43"/>
<accession>A0A3P6IL43</accession>
<dbReference type="SUPFAM" id="SSF57667">
    <property type="entry name" value="beta-beta-alpha zinc fingers"/>
    <property type="match status" value="1"/>
</dbReference>
<proteinExistence type="predicted"/>
<keyword evidence="2" id="KW-1185">Reference proteome</keyword>
<dbReference type="Proteomes" id="UP000274131">
    <property type="component" value="Unassembled WGS sequence"/>
</dbReference>
<dbReference type="OrthoDB" id="6077919at2759"/>
<dbReference type="AlphaFoldDB" id="A0A3P6IL43"/>
<reference evidence="1 2" key="1">
    <citation type="submission" date="2018-10" db="EMBL/GenBank/DDBJ databases">
        <authorList>
            <consortium name="Pathogen Informatics"/>
        </authorList>
    </citation>
    <scope>NUCLEOTIDE SEQUENCE [LARGE SCALE GENOMIC DNA]</scope>
</reference>
<name>A0A3P6IL43_ENTVE</name>